<evidence type="ECO:0000256" key="4">
    <source>
        <dbReference type="ARBA" id="ARBA00022847"/>
    </source>
</evidence>
<comment type="subcellular location">
    <subcellularLocation>
        <location evidence="1">Cell membrane</location>
        <topology evidence="1">Multi-pass membrane protein</topology>
    </subcellularLocation>
</comment>
<protein>
    <submittedName>
        <fullName evidence="6">Uncharacterized protein</fullName>
    </submittedName>
</protein>
<dbReference type="RefSeq" id="WP_387959039.1">
    <property type="nucleotide sequence ID" value="NZ_JBHTBT010000017.1"/>
</dbReference>
<dbReference type="InterPro" id="IPR036259">
    <property type="entry name" value="MFS_trans_sf"/>
</dbReference>
<keyword evidence="2" id="KW-0813">Transport</keyword>
<gene>
    <name evidence="6" type="ORF">ACFFJD_05160</name>
</gene>
<evidence type="ECO:0000256" key="3">
    <source>
        <dbReference type="ARBA" id="ARBA00022475"/>
    </source>
</evidence>
<proteinExistence type="predicted"/>
<dbReference type="Gene3D" id="1.20.1250.20">
    <property type="entry name" value="MFS general substrate transporter like domains"/>
    <property type="match status" value="1"/>
</dbReference>
<reference evidence="6 7" key="1">
    <citation type="submission" date="2024-09" db="EMBL/GenBank/DDBJ databases">
        <authorList>
            <person name="Sun Q."/>
            <person name="Mori K."/>
        </authorList>
    </citation>
    <scope>NUCLEOTIDE SEQUENCE [LARGE SCALE GENOMIC DNA]</scope>
    <source>
        <strain evidence="6 7">CCM 7957</strain>
    </source>
</reference>
<evidence type="ECO:0000313" key="6">
    <source>
        <dbReference type="EMBL" id="MFC0314242.1"/>
    </source>
</evidence>
<keyword evidence="4" id="KW-0769">Symport</keyword>
<dbReference type="InterPro" id="IPR051084">
    <property type="entry name" value="H+-coupled_symporters"/>
</dbReference>
<keyword evidence="5" id="KW-0472">Membrane</keyword>
<dbReference type="Proteomes" id="UP001589783">
    <property type="component" value="Unassembled WGS sequence"/>
</dbReference>
<keyword evidence="7" id="KW-1185">Reference proteome</keyword>
<dbReference type="EMBL" id="JBHLWV010000013">
    <property type="protein sequence ID" value="MFC0314242.1"/>
    <property type="molecule type" value="Genomic_DNA"/>
</dbReference>
<organism evidence="6 7">
    <name type="scientific">Gordonia phosphorivorans</name>
    <dbReference type="NCBI Taxonomy" id="1056982"/>
    <lineage>
        <taxon>Bacteria</taxon>
        <taxon>Bacillati</taxon>
        <taxon>Actinomycetota</taxon>
        <taxon>Actinomycetes</taxon>
        <taxon>Mycobacteriales</taxon>
        <taxon>Gordoniaceae</taxon>
        <taxon>Gordonia</taxon>
    </lineage>
</organism>
<accession>A0ABV6H6K7</accession>
<feature type="transmembrane region" description="Helical" evidence="5">
    <location>
        <begin position="88"/>
        <end position="109"/>
    </location>
</feature>
<sequence>MMGVWAIPMWFLMASSSADNMWPLVVAIFVSCLAMSFQTGPQPALFAEIFPAKVRHSGASLGYQFAAVVGGTAPMVMVAVINGQVDQIWRIGPIISVLAVVGLVSLYTLKLRQERATAEAA</sequence>
<dbReference type="PANTHER" id="PTHR43528">
    <property type="entry name" value="ALPHA-KETOGLUTARATE PERMEASE"/>
    <property type="match status" value="1"/>
</dbReference>
<evidence type="ECO:0000313" key="7">
    <source>
        <dbReference type="Proteomes" id="UP001589783"/>
    </source>
</evidence>
<keyword evidence="5" id="KW-0812">Transmembrane</keyword>
<comment type="caution">
    <text evidence="6">The sequence shown here is derived from an EMBL/GenBank/DDBJ whole genome shotgun (WGS) entry which is preliminary data.</text>
</comment>
<evidence type="ECO:0000256" key="1">
    <source>
        <dbReference type="ARBA" id="ARBA00004651"/>
    </source>
</evidence>
<dbReference type="SUPFAM" id="SSF103473">
    <property type="entry name" value="MFS general substrate transporter"/>
    <property type="match status" value="1"/>
</dbReference>
<evidence type="ECO:0000256" key="2">
    <source>
        <dbReference type="ARBA" id="ARBA00022448"/>
    </source>
</evidence>
<name>A0ABV6H6K7_9ACTN</name>
<feature type="transmembrane region" description="Helical" evidence="5">
    <location>
        <begin position="62"/>
        <end position="81"/>
    </location>
</feature>
<evidence type="ECO:0000256" key="5">
    <source>
        <dbReference type="SAM" id="Phobius"/>
    </source>
</evidence>
<keyword evidence="5" id="KW-1133">Transmembrane helix</keyword>
<keyword evidence="3" id="KW-1003">Cell membrane</keyword>
<dbReference type="PANTHER" id="PTHR43528:SF1">
    <property type="entry name" value="ALPHA-KETOGLUTARATE PERMEASE"/>
    <property type="match status" value="1"/>
</dbReference>